<dbReference type="Gene3D" id="3.40.50.300">
    <property type="entry name" value="P-loop containing nucleotide triphosphate hydrolases"/>
    <property type="match status" value="1"/>
</dbReference>
<proteinExistence type="predicted"/>
<evidence type="ECO:0008006" key="4">
    <source>
        <dbReference type="Google" id="ProtNLM"/>
    </source>
</evidence>
<comment type="caution">
    <text evidence="2">The sequence shown here is derived from an EMBL/GenBank/DDBJ whole genome shotgun (WGS) entry which is preliminary data.</text>
</comment>
<evidence type="ECO:0000313" key="3">
    <source>
        <dbReference type="Proteomes" id="UP001596058"/>
    </source>
</evidence>
<organism evidence="2 3">
    <name type="scientific">Nonomuraea insulae</name>
    <dbReference type="NCBI Taxonomy" id="1616787"/>
    <lineage>
        <taxon>Bacteria</taxon>
        <taxon>Bacillati</taxon>
        <taxon>Actinomycetota</taxon>
        <taxon>Actinomycetes</taxon>
        <taxon>Streptosporangiales</taxon>
        <taxon>Streptosporangiaceae</taxon>
        <taxon>Nonomuraea</taxon>
    </lineage>
</organism>
<dbReference type="Proteomes" id="UP001596058">
    <property type="component" value="Unassembled WGS sequence"/>
</dbReference>
<evidence type="ECO:0000256" key="1">
    <source>
        <dbReference type="SAM" id="MobiDB-lite"/>
    </source>
</evidence>
<feature type="region of interest" description="Disordered" evidence="1">
    <location>
        <begin position="347"/>
        <end position="369"/>
    </location>
</feature>
<sequence length="627" mass="67660">MTVPVDPISTELPVVRALRSLSIFSADQGGAYREHFALLAETLGRDIDTKLGRHVTTWAIQANPGVMILTGNAGTGKTAIAECYCQALDRSLPNSDELMEVSPGRWVVKDLSGLPSSAAREATLRRALIDAKQDSAQFLICANEGVLRDVLNVLDLPAFKDAVERALRTGAFQTDGVTVVNVNRQRPTAEGLWQALLDYLTREDMWDGCADCPLDRGGCPMRSNAAALRDPGIRAQLRTLVRLGVGDAVPTMRETLAILSWAIVGGQGCPQVKAAVRDLDKDAFHATSGYFTRVMGGGLSPEVVERSPLLSSIRGSGLGEVSDLEIDGWLRDTTGAPDDVRRLAGDPQVLEQSPNESDARGLAGSRSPLDRVRTKQGTMTFHFLGETVSTSEDPTKVEDGLDALVAGDGQSNAPAQMLWRQRLYFEAAHVLGGHTGAARRLLSYRYLPDLIELAHKAADGGDTMLELTEIVRGLNFLVTGFSSPHEGLVVPDPACLFARDPGAFRPARPSLVHGQVHIDRLAIAVPDRGLVQDLLDVDHVDVDLTVDDDRAIALRIRPQMYEAIREAAEFQGPVGQGVAEMNDLRGFYGRVAYASAAEQHLRVADPESSPPALVRVNLPYFSNKGAS</sequence>
<name>A0ABW1D7X2_9ACTN</name>
<keyword evidence="3" id="KW-1185">Reference proteome</keyword>
<gene>
    <name evidence="2" type="ORF">ACFPZ3_60625</name>
</gene>
<dbReference type="InterPro" id="IPR027417">
    <property type="entry name" value="P-loop_NTPase"/>
</dbReference>
<dbReference type="RefSeq" id="WP_379523534.1">
    <property type="nucleotide sequence ID" value="NZ_JBHSPA010000108.1"/>
</dbReference>
<dbReference type="EMBL" id="JBHSPA010000108">
    <property type="protein sequence ID" value="MFC5834122.1"/>
    <property type="molecule type" value="Genomic_DNA"/>
</dbReference>
<protein>
    <recommendedName>
        <fullName evidence="4">AAA+ ATPase domain-containing protein</fullName>
    </recommendedName>
</protein>
<evidence type="ECO:0000313" key="2">
    <source>
        <dbReference type="EMBL" id="MFC5834122.1"/>
    </source>
</evidence>
<accession>A0ABW1D7X2</accession>
<dbReference type="SUPFAM" id="SSF52540">
    <property type="entry name" value="P-loop containing nucleoside triphosphate hydrolases"/>
    <property type="match status" value="1"/>
</dbReference>
<reference evidence="3" key="1">
    <citation type="journal article" date="2019" name="Int. J. Syst. Evol. Microbiol.">
        <title>The Global Catalogue of Microorganisms (GCM) 10K type strain sequencing project: providing services to taxonomists for standard genome sequencing and annotation.</title>
        <authorList>
            <consortium name="The Broad Institute Genomics Platform"/>
            <consortium name="The Broad Institute Genome Sequencing Center for Infectious Disease"/>
            <person name="Wu L."/>
            <person name="Ma J."/>
        </authorList>
    </citation>
    <scope>NUCLEOTIDE SEQUENCE [LARGE SCALE GENOMIC DNA]</scope>
    <source>
        <strain evidence="3">CCUG 53903</strain>
    </source>
</reference>